<evidence type="ECO:0000313" key="1">
    <source>
        <dbReference type="EMBL" id="MDV7247814.1"/>
    </source>
</evidence>
<gene>
    <name evidence="1" type="ORF">R4K57_05145</name>
</gene>
<dbReference type="EMBL" id="JAWMQI010000012">
    <property type="protein sequence ID" value="MDV7247814.1"/>
    <property type="molecule type" value="Genomic_DNA"/>
</dbReference>
<dbReference type="RefSeq" id="WP_074058699.1">
    <property type="nucleotide sequence ID" value="NZ_CP060399.1"/>
</dbReference>
<dbReference type="GeneID" id="55513924"/>
<name>A0AAW8ZPF9_9XANT</name>
<sequence>MFFRRLDEARAAESTTGIHWSDLPMQFGLALQCAQLDHCVSGLHGLLELLHADESACASGQAGLGGDLTERLFYASRALASSARMTLQKMIEHIGSAQV</sequence>
<protein>
    <submittedName>
        <fullName evidence="1">Uncharacterized protein</fullName>
    </submittedName>
</protein>
<evidence type="ECO:0000313" key="2">
    <source>
        <dbReference type="Proteomes" id="UP001187425"/>
    </source>
</evidence>
<reference evidence="1 2" key="1">
    <citation type="submission" date="2023-10" db="EMBL/GenBank/DDBJ databases">
        <title>A new tool for lettuce pathogen research.</title>
        <authorList>
            <person name="Horton K.N."/>
            <person name="Cseke L.J."/>
            <person name="Badiwe M."/>
            <person name="Tesfaye D."/>
            <person name="Klein A."/>
            <person name="Su J."/>
            <person name="Potnis N."/>
            <person name="Gassmann W."/>
        </authorList>
    </citation>
    <scope>NUCLEOTIDE SEQUENCE [LARGE SCALE GENOMIC DNA]</scope>
    <source>
        <strain evidence="1 2">JSKH1901</strain>
    </source>
</reference>
<accession>A0AAW8ZPF9</accession>
<organism evidence="1 2">
    <name type="scientific">Xanthomonas hortorum pv. vitians</name>
    <dbReference type="NCBI Taxonomy" id="83224"/>
    <lineage>
        <taxon>Bacteria</taxon>
        <taxon>Pseudomonadati</taxon>
        <taxon>Pseudomonadota</taxon>
        <taxon>Gammaproteobacteria</taxon>
        <taxon>Lysobacterales</taxon>
        <taxon>Lysobacteraceae</taxon>
        <taxon>Xanthomonas</taxon>
    </lineage>
</organism>
<dbReference type="Proteomes" id="UP001187425">
    <property type="component" value="Unassembled WGS sequence"/>
</dbReference>
<comment type="caution">
    <text evidence="1">The sequence shown here is derived from an EMBL/GenBank/DDBJ whole genome shotgun (WGS) entry which is preliminary data.</text>
</comment>
<proteinExistence type="predicted"/>
<dbReference type="AlphaFoldDB" id="A0AAW8ZPF9"/>